<proteinExistence type="inferred from homology"/>
<sequence>MEICKSLMIGISLGLVAGAAAAQDYPAKDVTMIVPWSAGGGTDTIARSLVSQAETCFGANINVVNKTGAVGAIGMGATSTARSDGYTVGLVTFNLSTYGLLGQADLSYGDFDLIQLINQSPGAITVAANSEWETLDDLMKYTQENPGVVTVGHAGTGGAWHLSAATLAKKYDASFNYVPFDGSANVRTALLGNHVAVATTGIDEMKQLLEAGEVRILAVNALERADAFPDVPTVSEAGYAIEAPVYDWRGLAAPKGIDDAVKAKITAGFKACFESENFQALAKEKGLPLVYKDPAEFETFLADMETSLGAAIADLGIGK</sequence>
<evidence type="ECO:0000313" key="3">
    <source>
        <dbReference type="EMBL" id="SMX49808.1"/>
    </source>
</evidence>
<comment type="similarity">
    <text evidence="1">Belongs to the UPF0065 (bug) family.</text>
</comment>
<dbReference type="EMBL" id="FXYH01000023">
    <property type="protein sequence ID" value="SMX49808.1"/>
    <property type="molecule type" value="Genomic_DNA"/>
</dbReference>
<feature type="chain" id="PRO_5012444084" evidence="2">
    <location>
        <begin position="23"/>
        <end position="319"/>
    </location>
</feature>
<keyword evidence="4" id="KW-1185">Reference proteome</keyword>
<dbReference type="SUPFAM" id="SSF53850">
    <property type="entry name" value="Periplasmic binding protein-like II"/>
    <property type="match status" value="1"/>
</dbReference>
<dbReference type="AlphaFoldDB" id="A0A238L497"/>
<reference evidence="3 4" key="1">
    <citation type="submission" date="2017-05" db="EMBL/GenBank/DDBJ databases">
        <authorList>
            <person name="Song R."/>
            <person name="Chenine A.L."/>
            <person name="Ruprecht R.M."/>
        </authorList>
    </citation>
    <scope>NUCLEOTIDE SEQUENCE [LARGE SCALE GENOMIC DNA]</scope>
    <source>
        <strain evidence="3 4">CECT 8663</strain>
    </source>
</reference>
<accession>A0A238L497</accession>
<dbReference type="PANTHER" id="PTHR42928">
    <property type="entry name" value="TRICARBOXYLATE-BINDING PROTEIN"/>
    <property type="match status" value="1"/>
</dbReference>
<feature type="signal peptide" evidence="2">
    <location>
        <begin position="1"/>
        <end position="22"/>
    </location>
</feature>
<dbReference type="PIRSF" id="PIRSF017082">
    <property type="entry name" value="YflP"/>
    <property type="match status" value="1"/>
</dbReference>
<keyword evidence="2" id="KW-0732">Signal</keyword>
<gene>
    <name evidence="3" type="ORF">PEV8663_04337</name>
</gene>
<evidence type="ECO:0000313" key="4">
    <source>
        <dbReference type="Proteomes" id="UP000220836"/>
    </source>
</evidence>
<evidence type="ECO:0000256" key="1">
    <source>
        <dbReference type="ARBA" id="ARBA00006987"/>
    </source>
</evidence>
<dbReference type="InterPro" id="IPR005064">
    <property type="entry name" value="BUG"/>
</dbReference>
<dbReference type="CDD" id="cd07012">
    <property type="entry name" value="PBP2_Bug_TTT"/>
    <property type="match status" value="1"/>
</dbReference>
<evidence type="ECO:0000256" key="2">
    <source>
        <dbReference type="SAM" id="SignalP"/>
    </source>
</evidence>
<dbReference type="Pfam" id="PF03401">
    <property type="entry name" value="TctC"/>
    <property type="match status" value="1"/>
</dbReference>
<dbReference type="Proteomes" id="UP000220836">
    <property type="component" value="Unassembled WGS sequence"/>
</dbReference>
<keyword evidence="3" id="KW-0675">Receptor</keyword>
<organism evidence="3 4">
    <name type="scientific">Pelagimonas varians</name>
    <dbReference type="NCBI Taxonomy" id="696760"/>
    <lineage>
        <taxon>Bacteria</taxon>
        <taxon>Pseudomonadati</taxon>
        <taxon>Pseudomonadota</taxon>
        <taxon>Alphaproteobacteria</taxon>
        <taxon>Rhodobacterales</taxon>
        <taxon>Roseobacteraceae</taxon>
        <taxon>Pelagimonas</taxon>
    </lineage>
</organism>
<dbReference type="RefSeq" id="WP_170125947.1">
    <property type="nucleotide sequence ID" value="NZ_FXYH01000023.1"/>
</dbReference>
<dbReference type="PANTHER" id="PTHR42928:SF5">
    <property type="entry name" value="BLR1237 PROTEIN"/>
    <property type="match status" value="1"/>
</dbReference>
<protein>
    <submittedName>
        <fullName evidence="3">Tripartite tricarboxylate transporter family receptor</fullName>
    </submittedName>
</protein>
<dbReference type="Gene3D" id="3.40.190.10">
    <property type="entry name" value="Periplasmic binding protein-like II"/>
    <property type="match status" value="1"/>
</dbReference>
<dbReference type="InterPro" id="IPR042100">
    <property type="entry name" value="Bug_dom1"/>
</dbReference>
<dbReference type="Gene3D" id="3.40.190.150">
    <property type="entry name" value="Bordetella uptake gene, domain 1"/>
    <property type="match status" value="1"/>
</dbReference>
<name>A0A238L497_9RHOB</name>